<evidence type="ECO:0000259" key="1">
    <source>
        <dbReference type="Pfam" id="PF01593"/>
    </source>
</evidence>
<dbReference type="EMBL" id="JAASRM010000001">
    <property type="protein sequence ID" value="NIK88401.1"/>
    <property type="molecule type" value="Genomic_DNA"/>
</dbReference>
<evidence type="ECO:0000313" key="3">
    <source>
        <dbReference type="Proteomes" id="UP000570514"/>
    </source>
</evidence>
<protein>
    <recommendedName>
        <fullName evidence="1">Amine oxidase domain-containing protein</fullName>
    </recommendedName>
</protein>
<reference evidence="2 3" key="1">
    <citation type="submission" date="2020-03" db="EMBL/GenBank/DDBJ databases">
        <title>Genomic Encyclopedia of Type Strains, Phase IV (KMG-IV): sequencing the most valuable type-strain genomes for metagenomic binning, comparative biology and taxonomic classification.</title>
        <authorList>
            <person name="Goeker M."/>
        </authorList>
    </citation>
    <scope>NUCLEOTIDE SEQUENCE [LARGE SCALE GENOMIC DNA]</scope>
    <source>
        <strain evidence="2 3">DSM 19867</strain>
    </source>
</reference>
<dbReference type="GO" id="GO:0016491">
    <property type="term" value="F:oxidoreductase activity"/>
    <property type="evidence" value="ECO:0007669"/>
    <property type="project" value="InterPro"/>
</dbReference>
<dbReference type="InterPro" id="IPR002937">
    <property type="entry name" value="Amino_oxidase"/>
</dbReference>
<dbReference type="Gene3D" id="3.50.50.60">
    <property type="entry name" value="FAD/NAD(P)-binding domain"/>
    <property type="match status" value="1"/>
</dbReference>
<dbReference type="PANTHER" id="PTHR42923">
    <property type="entry name" value="PROTOPORPHYRINOGEN OXIDASE"/>
    <property type="match status" value="1"/>
</dbReference>
<dbReference type="Pfam" id="PF01593">
    <property type="entry name" value="Amino_oxidase"/>
    <property type="match status" value="1"/>
</dbReference>
<dbReference type="SUPFAM" id="SSF51905">
    <property type="entry name" value="FAD/NAD(P)-binding domain"/>
    <property type="match status" value="1"/>
</dbReference>
<dbReference type="AlphaFoldDB" id="A0A846MZ79"/>
<comment type="caution">
    <text evidence="2">The sequence shown here is derived from an EMBL/GenBank/DDBJ whole genome shotgun (WGS) entry which is preliminary data.</text>
</comment>
<dbReference type="PANTHER" id="PTHR42923:SF17">
    <property type="entry name" value="AMINE OXIDASE DOMAIN-CONTAINING PROTEIN"/>
    <property type="match status" value="1"/>
</dbReference>
<dbReference type="InterPro" id="IPR050464">
    <property type="entry name" value="Zeta_carotene_desat/Oxidored"/>
</dbReference>
<sequence length="440" mass="48882">MERRRIAVVGSGISGLSAAWLLAGRHQVTLYEKGERLGGHSNTVEVMLDGAPVAVDTGFIVFNRKTYPNLTALFAHLGVRAADSDMSFAISLERGRTEYHCGGLAGIFAQKRNLFSPRHWRMVADIVRFQREVRADMTRPGSSSLSLQEYFDRGGYGPAFREDHLLPMASAIWSSAHADTLGLPVEALVQFFDNHGLLTLEKTVKWETVLGGSKNYVKSLAQGFEIKLDRPVAAIRRQKDGVVIEDGAGGSERFDDVVIAAHADQALKMLVDADAAEHETLGAFRYSRNLAVLHRDESFMPRKRNVWSSWNFVGRRGAPQDRVAVTYWMNRLQPLATKRDLFVTLNPEHTPRHGTLLHSEVYHHPIFNSQTAAAQKKLWSLQGRRNTWFAGAYFGAGFHEDGLQAGLAVAEQLGGVRRPWNVMNESGRIHVGEPVMASLA</sequence>
<dbReference type="RefSeq" id="WP_167082581.1">
    <property type="nucleotide sequence ID" value="NZ_BAAADC010000001.1"/>
</dbReference>
<keyword evidence="3" id="KW-1185">Reference proteome</keyword>
<dbReference type="Gene3D" id="3.30.70.1990">
    <property type="match status" value="1"/>
</dbReference>
<gene>
    <name evidence="2" type="ORF">FHS83_001719</name>
</gene>
<dbReference type="Gene3D" id="1.10.405.20">
    <property type="match status" value="1"/>
</dbReference>
<name>A0A846MZ79_9PROT</name>
<dbReference type="InterPro" id="IPR036188">
    <property type="entry name" value="FAD/NAD-bd_sf"/>
</dbReference>
<organism evidence="2 3">
    <name type="scientific">Rhizomicrobium palustre</name>
    <dbReference type="NCBI Taxonomy" id="189966"/>
    <lineage>
        <taxon>Bacteria</taxon>
        <taxon>Pseudomonadati</taxon>
        <taxon>Pseudomonadota</taxon>
        <taxon>Alphaproteobacteria</taxon>
        <taxon>Micropepsales</taxon>
        <taxon>Micropepsaceae</taxon>
        <taxon>Rhizomicrobium</taxon>
    </lineage>
</organism>
<proteinExistence type="predicted"/>
<feature type="domain" description="Amine oxidase" evidence="1">
    <location>
        <begin position="13"/>
        <end position="274"/>
    </location>
</feature>
<dbReference type="Proteomes" id="UP000570514">
    <property type="component" value="Unassembled WGS sequence"/>
</dbReference>
<evidence type="ECO:0000313" key="2">
    <source>
        <dbReference type="EMBL" id="NIK88401.1"/>
    </source>
</evidence>
<accession>A0A846MZ79</accession>